<dbReference type="Pfam" id="PF01138">
    <property type="entry name" value="RNase_PH"/>
    <property type="match status" value="1"/>
</dbReference>
<dbReference type="InterPro" id="IPR038582">
    <property type="entry name" value="Ribosomal_eS31_euk-type_sf"/>
</dbReference>
<evidence type="ECO:0000256" key="4">
    <source>
        <dbReference type="ARBA" id="ARBA00007742"/>
    </source>
</evidence>
<feature type="non-terminal residue" evidence="26">
    <location>
        <position position="1"/>
    </location>
</feature>
<sequence>VHTHPFLYWSAPMQGPMSPSLSTASESESPPSPRSTGTFSESENSTSELDVWKSDVRKEQWVAAVFIGDRQRLVISRDFPDREAALSGMRRVLAAQGIPDPSRPLDPPGWTAGDGRPQPRLYGPQLFDLVAQMRHDQRAAVVVAHNEKLKAIQAAKRPEMLNSRRQYWEEKKEQHRALLAARREDELWIDPWKPCGFCPGCRLAPMLSGLARPRCERLRAARETGYSERQLVRWQMEGPREKAGPCATLFWRASPSGGGTSAGVELARHVRPLEHGLRALESVEEAAVAAVLRSEWGEEAGAERPGNLELHHGLVEAAQSAQARGALAGVRLLHGTSRGWRAAAEGTHDAGLCSLCRQHPPDTKSVSCPLLNEVTMATWDPTPAEDPGHPLHREVHIPSFYLTGGMDEVCRPHHAPCPWLAETRPATQDLMGALQGGPGGQTMAIGPLSNLERDFIQNAIAAGVREDGRGPYDSRTPSFSFFPDDSGCVVALGDTLVSAGVSATLRPPFPDRPNEGSLRVSARLTPLAAPGSDPGARSAPEAEELALALERGLRDGRAVDLEALTVLPGRKVWHLDLALTVMGAGGGLLDAAGLAALAAVCAHRRPATRVDDAARGLVSLLPPGTGETQPLSMHHLPVPVTFALFPGGHLAVDPTAREERAAAGALALVLTPQGEIFVNTDRTHVLELGSGATVADVKAAIEARQGVCAAEQRVLFGGHQLEDGTVLSEAGVSDDSQMYVSLRLLGGAKKRKKKTYTKPKKQKHKHKKIKLRVLKFYKVSDSGKVERLRKVCPTCGPGIFMATHFNRVYCGKCHLTYTQEILSLAIPVVWLAAFATQEQRARVSDPVNAVLMAMFLVHYIHRDLIYPFRIVPGKGTPLAVWSMAAGFCAYNGYLQTRYLLEEAAMGRAISPTFLLGAALWALGWGINLHSDTVLIRQRGGRRKGYSIPQGGLFALVSAANYFGEVVEWLGWALACRSLPATAFALFTIANLVPRALHHHAWYHKTFKTYPKQRRAIIPFLFEGDGALGGALKTDIPAEVLEVDAGADAAMEEAEAPTGTGGDTTGPAAGPSTTAAEAAGTPAPANPSQARVESASQAGAGSADAGVAAGSGRKKKRRKARAAEAAADGQAEDPYAAIAEMIARAGKAAAPGTAPPADLRSAMRTQQARQRKQAG</sequence>
<evidence type="ECO:0000256" key="18">
    <source>
        <dbReference type="ARBA" id="ARBA00023002"/>
    </source>
</evidence>
<feature type="compositionally biased region" description="Low complexity" evidence="24">
    <location>
        <begin position="1064"/>
        <end position="1086"/>
    </location>
</feature>
<keyword evidence="9" id="KW-0444">Lipid biosynthesis</keyword>
<comment type="subunit">
    <text evidence="22">Part of the 40S ribosomal subunit.</text>
</comment>
<dbReference type="PANTHER" id="PTHR10556">
    <property type="entry name" value="3-OXO-5-ALPHA-STEROID 4-DEHYDROGENASE"/>
    <property type="match status" value="1"/>
</dbReference>
<dbReference type="FunFam" id="1.20.120.1630:FF:000002">
    <property type="entry name" value="Steroid 5 alpha-reductase 1"/>
    <property type="match status" value="1"/>
</dbReference>
<dbReference type="Pfam" id="PF01599">
    <property type="entry name" value="Ribosomal_S27"/>
    <property type="match status" value="1"/>
</dbReference>
<dbReference type="InterPro" id="IPR000626">
    <property type="entry name" value="Ubiquitin-like_dom"/>
</dbReference>
<comment type="function">
    <text evidence="1">Component of the 40S subunit of the ribosome.</text>
</comment>
<dbReference type="PROSITE" id="PS50053">
    <property type="entry name" value="UBIQUITIN_2"/>
    <property type="match status" value="1"/>
</dbReference>
<comment type="similarity">
    <text evidence="4">Belongs to the steroid 5-alpha reductase family.</text>
</comment>
<comment type="similarity">
    <text evidence="5">In the N-terminal section; belongs to the ubiquitin family.</text>
</comment>
<dbReference type="SUPFAM" id="SSF57829">
    <property type="entry name" value="Zn-binding ribosomal proteins"/>
    <property type="match status" value="1"/>
</dbReference>
<evidence type="ECO:0000256" key="11">
    <source>
        <dbReference type="ARBA" id="ARBA00022782"/>
    </source>
</evidence>
<evidence type="ECO:0000256" key="21">
    <source>
        <dbReference type="ARBA" id="ARBA00023274"/>
    </source>
</evidence>
<evidence type="ECO:0000256" key="16">
    <source>
        <dbReference type="ARBA" id="ARBA00022980"/>
    </source>
</evidence>
<evidence type="ECO:0000256" key="19">
    <source>
        <dbReference type="ARBA" id="ARBA00023098"/>
    </source>
</evidence>
<evidence type="ECO:0000256" key="14">
    <source>
        <dbReference type="ARBA" id="ARBA00022848"/>
    </source>
</evidence>
<evidence type="ECO:0000256" key="17">
    <source>
        <dbReference type="ARBA" id="ARBA00022989"/>
    </source>
</evidence>
<keyword evidence="10" id="KW-0812">Transmembrane</keyword>
<evidence type="ECO:0000313" key="27">
    <source>
        <dbReference type="Proteomes" id="UP000279271"/>
    </source>
</evidence>
<gene>
    <name evidence="26" type="ORF">APUTEX25_005255</name>
</gene>
<dbReference type="PRINTS" id="PR00348">
    <property type="entry name" value="UBIQUITIN"/>
</dbReference>
<evidence type="ECO:0000256" key="23">
    <source>
        <dbReference type="ARBA" id="ARBA00048164"/>
    </source>
</evidence>
<dbReference type="PROSITE" id="PS50244">
    <property type="entry name" value="S5A_REDUCTASE"/>
    <property type="match status" value="1"/>
</dbReference>
<evidence type="ECO:0000256" key="5">
    <source>
        <dbReference type="ARBA" id="ARBA00008373"/>
    </source>
</evidence>
<feature type="region of interest" description="Disordered" evidence="24">
    <location>
        <begin position="1051"/>
        <end position="1133"/>
    </location>
</feature>
<evidence type="ECO:0000256" key="12">
    <source>
        <dbReference type="ARBA" id="ARBA00022824"/>
    </source>
</evidence>
<feature type="region of interest" description="Disordered" evidence="24">
    <location>
        <begin position="1145"/>
        <end position="1174"/>
    </location>
</feature>
<evidence type="ECO:0000256" key="7">
    <source>
        <dbReference type="ARBA" id="ARBA00012049"/>
    </source>
</evidence>
<feature type="domain" description="Ubiquitin-like" evidence="25">
    <location>
        <begin position="674"/>
        <end position="747"/>
    </location>
</feature>
<evidence type="ECO:0000256" key="15">
    <source>
        <dbReference type="ARBA" id="ARBA00022857"/>
    </source>
</evidence>
<dbReference type="Proteomes" id="UP000279271">
    <property type="component" value="Unassembled WGS sequence"/>
</dbReference>
<protein>
    <recommendedName>
        <fullName evidence="7">3-oxo-5alpha-steroid 4-dehydrogenase (NADP(+))</fullName>
        <ecNumber evidence="7">1.3.1.22</ecNumber>
    </recommendedName>
</protein>
<keyword evidence="12" id="KW-0256">Endoplasmic reticulum</keyword>
<dbReference type="EC" id="1.3.1.22" evidence="7"/>
<keyword evidence="11" id="KW-0221">Differentiation</keyword>
<keyword evidence="13" id="KW-0862">Zinc</keyword>
<evidence type="ECO:0000256" key="9">
    <source>
        <dbReference type="ARBA" id="ARBA00022516"/>
    </source>
</evidence>
<dbReference type="EMBL" id="QOKY01000199">
    <property type="protein sequence ID" value="RMZ53266.1"/>
    <property type="molecule type" value="Genomic_DNA"/>
</dbReference>
<dbReference type="InterPro" id="IPR027408">
    <property type="entry name" value="PNPase/RNase_PH_dom_sf"/>
</dbReference>
<comment type="similarity">
    <text evidence="6">In the C-terminal section; belongs to the eukaryotic ribosomal protein eS31 family.</text>
</comment>
<dbReference type="SMART" id="SM00213">
    <property type="entry name" value="UBQ"/>
    <property type="match status" value="1"/>
</dbReference>
<dbReference type="GO" id="GO:0003735">
    <property type="term" value="F:structural constituent of ribosome"/>
    <property type="evidence" value="ECO:0007669"/>
    <property type="project" value="InterPro"/>
</dbReference>
<evidence type="ECO:0000259" key="25">
    <source>
        <dbReference type="PROSITE" id="PS50053"/>
    </source>
</evidence>
<dbReference type="GO" id="GO:0006694">
    <property type="term" value="P:steroid biosynthetic process"/>
    <property type="evidence" value="ECO:0007669"/>
    <property type="project" value="TreeGrafter"/>
</dbReference>
<feature type="region of interest" description="Disordered" evidence="24">
    <location>
        <begin position="15"/>
        <end position="49"/>
    </location>
</feature>
<reference evidence="27" key="1">
    <citation type="journal article" date="2018" name="Algal Res.">
        <title>Characterization of plant carbon substrate utilization by Auxenochlorella protothecoides.</title>
        <authorList>
            <person name="Vogler B.W."/>
            <person name="Starkenburg S.R."/>
            <person name="Sudasinghe N."/>
            <person name="Schambach J.Y."/>
            <person name="Rollin J.A."/>
            <person name="Pattathil S."/>
            <person name="Barry A.N."/>
        </authorList>
    </citation>
    <scope>NUCLEOTIDE SEQUENCE [LARGE SCALE GENOMIC DNA]</scope>
    <source>
        <strain evidence="27">UTEX 25</strain>
    </source>
</reference>
<dbReference type="Pfam" id="PF02544">
    <property type="entry name" value="Steroid_dh"/>
    <property type="match status" value="1"/>
</dbReference>
<dbReference type="Gene3D" id="6.20.50.150">
    <property type="match status" value="1"/>
</dbReference>
<feature type="compositionally biased region" description="Low complexity" evidence="24">
    <location>
        <begin position="1093"/>
        <end position="1110"/>
    </location>
</feature>
<dbReference type="SUPFAM" id="SSF54211">
    <property type="entry name" value="Ribosomal protein S5 domain 2-like"/>
    <property type="match status" value="1"/>
</dbReference>
<dbReference type="Pfam" id="PF00240">
    <property type="entry name" value="ubiquitin"/>
    <property type="match status" value="1"/>
</dbReference>
<evidence type="ECO:0000256" key="10">
    <source>
        <dbReference type="ARBA" id="ARBA00022692"/>
    </source>
</evidence>
<evidence type="ECO:0000256" key="20">
    <source>
        <dbReference type="ARBA" id="ARBA00023136"/>
    </source>
</evidence>
<keyword evidence="20" id="KW-0472">Membrane</keyword>
<keyword evidence="8" id="KW-1017">Isopeptide bond</keyword>
<keyword evidence="21" id="KW-0687">Ribonucleoprotein</keyword>
<dbReference type="GO" id="GO:0005840">
    <property type="term" value="C:ribosome"/>
    <property type="evidence" value="ECO:0007669"/>
    <property type="project" value="UniProtKB-KW"/>
</dbReference>
<evidence type="ECO:0000256" key="3">
    <source>
        <dbReference type="ARBA" id="ARBA00004524"/>
    </source>
</evidence>
<dbReference type="AlphaFoldDB" id="A0A3M7KVV7"/>
<evidence type="ECO:0000256" key="6">
    <source>
        <dbReference type="ARBA" id="ARBA00009891"/>
    </source>
</evidence>
<accession>A0A3M7KVV7</accession>
<dbReference type="GO" id="GO:1990904">
    <property type="term" value="C:ribonucleoprotein complex"/>
    <property type="evidence" value="ECO:0007669"/>
    <property type="project" value="UniProtKB-KW"/>
</dbReference>
<dbReference type="SUPFAM" id="SSF55666">
    <property type="entry name" value="Ribonuclease PH domain 2-like"/>
    <property type="match status" value="1"/>
</dbReference>
<evidence type="ECO:0000256" key="13">
    <source>
        <dbReference type="ARBA" id="ARBA00022833"/>
    </source>
</evidence>
<name>A0A3M7KVV7_AUXPR</name>
<proteinExistence type="inferred from homology"/>
<dbReference type="SMART" id="SM01402">
    <property type="entry name" value="Ribosomal_S27"/>
    <property type="match status" value="1"/>
</dbReference>
<evidence type="ECO:0000313" key="26">
    <source>
        <dbReference type="EMBL" id="RMZ53266.1"/>
    </source>
</evidence>
<dbReference type="GO" id="GO:0030154">
    <property type="term" value="P:cell differentiation"/>
    <property type="evidence" value="ECO:0007669"/>
    <property type="project" value="UniProtKB-KW"/>
</dbReference>
<keyword evidence="19" id="KW-0443">Lipid metabolism</keyword>
<keyword evidence="14" id="KW-0492">Microsome</keyword>
<feature type="non-terminal residue" evidence="26">
    <location>
        <position position="1174"/>
    </location>
</feature>
<feature type="compositionally biased region" description="Polar residues" evidence="24">
    <location>
        <begin position="36"/>
        <end position="48"/>
    </location>
</feature>
<feature type="compositionally biased region" description="Low complexity" evidence="24">
    <location>
        <begin position="1145"/>
        <end position="1156"/>
    </location>
</feature>
<evidence type="ECO:0000256" key="24">
    <source>
        <dbReference type="SAM" id="MobiDB-lite"/>
    </source>
</evidence>
<evidence type="ECO:0000256" key="22">
    <source>
        <dbReference type="ARBA" id="ARBA00035123"/>
    </source>
</evidence>
<organism evidence="26 27">
    <name type="scientific">Auxenochlorella protothecoides</name>
    <name type="common">Green microalga</name>
    <name type="synonym">Chlorella protothecoides</name>
    <dbReference type="NCBI Taxonomy" id="3075"/>
    <lineage>
        <taxon>Eukaryota</taxon>
        <taxon>Viridiplantae</taxon>
        <taxon>Chlorophyta</taxon>
        <taxon>core chlorophytes</taxon>
        <taxon>Trebouxiophyceae</taxon>
        <taxon>Chlorellales</taxon>
        <taxon>Chlorellaceae</taxon>
        <taxon>Auxenochlorella</taxon>
    </lineage>
</organism>
<dbReference type="InterPro" id="IPR001104">
    <property type="entry name" value="3-oxo-5_a-steroid_4-DH_C"/>
</dbReference>
<dbReference type="InterPro" id="IPR036345">
    <property type="entry name" value="ExoRNase_PH_dom2_sf"/>
</dbReference>
<dbReference type="GO" id="GO:0005789">
    <property type="term" value="C:endoplasmic reticulum membrane"/>
    <property type="evidence" value="ECO:0007669"/>
    <property type="project" value="UniProtKB-SubCell"/>
</dbReference>
<keyword evidence="17" id="KW-1133">Transmembrane helix</keyword>
<dbReference type="GO" id="GO:0006412">
    <property type="term" value="P:translation"/>
    <property type="evidence" value="ECO:0007669"/>
    <property type="project" value="InterPro"/>
</dbReference>
<comment type="caution">
    <text evidence="26">The sequence shown here is derived from an EMBL/GenBank/DDBJ whole genome shotgun (WGS) entry which is preliminary data.</text>
</comment>
<comment type="catalytic activity">
    <reaction evidence="23">
        <text>a 3-oxo-5alpha-steroid + NADP(+) = a 3-oxo-Delta(4)-steroid + NADPH + H(+)</text>
        <dbReference type="Rhea" id="RHEA:54384"/>
        <dbReference type="ChEBI" id="CHEBI:13601"/>
        <dbReference type="ChEBI" id="CHEBI:15378"/>
        <dbReference type="ChEBI" id="CHEBI:47909"/>
        <dbReference type="ChEBI" id="CHEBI:57783"/>
        <dbReference type="ChEBI" id="CHEBI:58349"/>
        <dbReference type="EC" id="1.3.1.22"/>
    </reaction>
</comment>
<dbReference type="GO" id="GO:0047751">
    <property type="term" value="F:3-oxo-5-alpha-steroid 4-dehydrogenase (NADP+) activity"/>
    <property type="evidence" value="ECO:0007669"/>
    <property type="project" value="UniProtKB-EC"/>
</dbReference>
<feature type="region of interest" description="Disordered" evidence="24">
    <location>
        <begin position="97"/>
        <end position="118"/>
    </location>
</feature>
<dbReference type="InterPro" id="IPR020568">
    <property type="entry name" value="Ribosomal_Su5_D2-typ_SF"/>
</dbReference>
<keyword evidence="15" id="KW-0521">NADP</keyword>
<dbReference type="InterPro" id="IPR039357">
    <property type="entry name" value="SRD5A/TECR"/>
</dbReference>
<dbReference type="InterPro" id="IPR011332">
    <property type="entry name" value="Ribosomal_zn-bd"/>
</dbReference>
<evidence type="ECO:0000256" key="1">
    <source>
        <dbReference type="ARBA" id="ARBA00002225"/>
    </source>
</evidence>
<dbReference type="InterPro" id="IPR029071">
    <property type="entry name" value="Ubiquitin-like_domsf"/>
</dbReference>
<dbReference type="Gene3D" id="1.20.120.1630">
    <property type="match status" value="1"/>
</dbReference>
<dbReference type="PANTHER" id="PTHR10556:SF57">
    <property type="entry name" value="3-OXO-5-ALPHA-STEROID 4-DEHYDROGENASE 1"/>
    <property type="match status" value="1"/>
</dbReference>
<keyword evidence="18" id="KW-0560">Oxidoreductase</keyword>
<evidence type="ECO:0000256" key="2">
    <source>
        <dbReference type="ARBA" id="ARBA00004477"/>
    </source>
</evidence>
<dbReference type="InterPro" id="IPR002906">
    <property type="entry name" value="Ribosomal_eS31"/>
</dbReference>
<feature type="compositionally biased region" description="Low complexity" evidence="24">
    <location>
        <begin position="16"/>
        <end position="29"/>
    </location>
</feature>
<comment type="subcellular location">
    <subcellularLocation>
        <location evidence="2">Endoplasmic reticulum membrane</location>
        <topology evidence="2">Multi-pass membrane protein</topology>
    </subcellularLocation>
    <subcellularLocation>
        <location evidence="3">Microsome membrane</location>
    </subcellularLocation>
</comment>
<evidence type="ECO:0000256" key="8">
    <source>
        <dbReference type="ARBA" id="ARBA00022499"/>
    </source>
</evidence>
<keyword evidence="16" id="KW-0689">Ribosomal protein</keyword>
<dbReference type="InterPro" id="IPR019956">
    <property type="entry name" value="Ubiquitin_dom"/>
</dbReference>
<dbReference type="InterPro" id="IPR001247">
    <property type="entry name" value="ExoRNase_PH_dom1"/>
</dbReference>
<dbReference type="SUPFAM" id="SSF54236">
    <property type="entry name" value="Ubiquitin-like"/>
    <property type="match status" value="1"/>
</dbReference>
<dbReference type="Gene3D" id="3.30.230.70">
    <property type="entry name" value="GHMP Kinase, N-terminal domain"/>
    <property type="match status" value="1"/>
</dbReference>